<evidence type="ECO:0000313" key="2">
    <source>
        <dbReference type="EMBL" id="MET3657348.1"/>
    </source>
</evidence>
<sequence>MSKAVYCEKCSKEIKFRGDLVTATLFFVIVAYHEDCYVKDLKGFRGLFLDNQPLNGFLGNFLFVAAVLVSIGFAFGSMKWVSIIALLPVLYRIYSYFRFERKLEK</sequence>
<name>A0ABV2KBH9_SPOPS</name>
<dbReference type="Proteomes" id="UP001549104">
    <property type="component" value="Unassembled WGS sequence"/>
</dbReference>
<dbReference type="RefSeq" id="WP_338653891.1">
    <property type="nucleotide sequence ID" value="NZ_CP146246.1"/>
</dbReference>
<feature type="transmembrane region" description="Helical" evidence="1">
    <location>
        <begin position="54"/>
        <end position="74"/>
    </location>
</feature>
<protein>
    <recommendedName>
        <fullName evidence="4">Permease</fullName>
    </recommendedName>
</protein>
<feature type="transmembrane region" description="Helical" evidence="1">
    <location>
        <begin position="80"/>
        <end position="97"/>
    </location>
</feature>
<proteinExistence type="predicted"/>
<gene>
    <name evidence="2" type="ORF">ABIC55_002435</name>
</gene>
<evidence type="ECO:0000313" key="3">
    <source>
        <dbReference type="Proteomes" id="UP001549104"/>
    </source>
</evidence>
<dbReference type="EMBL" id="JBEPME010000003">
    <property type="protein sequence ID" value="MET3657348.1"/>
    <property type="molecule type" value="Genomic_DNA"/>
</dbReference>
<organism evidence="2 3">
    <name type="scientific">Sporosarcina psychrophila</name>
    <name type="common">Bacillus psychrophilus</name>
    <dbReference type="NCBI Taxonomy" id="1476"/>
    <lineage>
        <taxon>Bacteria</taxon>
        <taxon>Bacillati</taxon>
        <taxon>Bacillota</taxon>
        <taxon>Bacilli</taxon>
        <taxon>Bacillales</taxon>
        <taxon>Caryophanaceae</taxon>
        <taxon>Sporosarcina</taxon>
    </lineage>
</organism>
<evidence type="ECO:0000256" key="1">
    <source>
        <dbReference type="SAM" id="Phobius"/>
    </source>
</evidence>
<keyword evidence="1" id="KW-0472">Membrane</keyword>
<keyword evidence="1" id="KW-1133">Transmembrane helix</keyword>
<evidence type="ECO:0008006" key="4">
    <source>
        <dbReference type="Google" id="ProtNLM"/>
    </source>
</evidence>
<accession>A0ABV2KBH9</accession>
<comment type="caution">
    <text evidence="2">The sequence shown here is derived from an EMBL/GenBank/DDBJ whole genome shotgun (WGS) entry which is preliminary data.</text>
</comment>
<keyword evidence="1" id="KW-0812">Transmembrane</keyword>
<reference evidence="2 3" key="1">
    <citation type="submission" date="2024-06" db="EMBL/GenBank/DDBJ databases">
        <title>Sorghum-associated microbial communities from plants grown in Nebraska, USA.</title>
        <authorList>
            <person name="Schachtman D."/>
        </authorList>
    </citation>
    <scope>NUCLEOTIDE SEQUENCE [LARGE SCALE GENOMIC DNA]</scope>
    <source>
        <strain evidence="2 3">1288</strain>
    </source>
</reference>
<keyword evidence="3" id="KW-1185">Reference proteome</keyword>